<evidence type="ECO:0008006" key="3">
    <source>
        <dbReference type="Google" id="ProtNLM"/>
    </source>
</evidence>
<dbReference type="Gene3D" id="3.30.470.20">
    <property type="entry name" value="ATP-grasp fold, B domain"/>
    <property type="match status" value="1"/>
</dbReference>
<dbReference type="Pfam" id="PF14398">
    <property type="entry name" value="ATPgrasp_YheCD"/>
    <property type="match status" value="1"/>
</dbReference>
<evidence type="ECO:0000313" key="1">
    <source>
        <dbReference type="EMBL" id="RNA66716.1"/>
    </source>
</evidence>
<dbReference type="Proteomes" id="UP000278746">
    <property type="component" value="Unassembled WGS sequence"/>
</dbReference>
<organism evidence="1 2">
    <name type="scientific">Alteribacter keqinensis</name>
    <dbReference type="NCBI Taxonomy" id="2483800"/>
    <lineage>
        <taxon>Bacteria</taxon>
        <taxon>Bacillati</taxon>
        <taxon>Bacillota</taxon>
        <taxon>Bacilli</taxon>
        <taxon>Bacillales</taxon>
        <taxon>Bacillaceae</taxon>
        <taxon>Alteribacter</taxon>
    </lineage>
</organism>
<name>A0A3M7TNL9_9BACI</name>
<dbReference type="OrthoDB" id="7869153at2"/>
<keyword evidence="2" id="KW-1185">Reference proteome</keyword>
<sequence length="435" mass="50588">MKGVNMLPDIKIDKSIKENSIFMSKDTAEHNKLNSKNIVLHFGLLKKQLNIKINNHLPFEQIVLPQRITRQIAIPDLPYESYFKNNHLHLGPVIGFMPNGIYQKRKSLLLPRFKDYKDIKGLIFVFSRRKVNKKSRTITGYYYDPSSKKVIKGIFPYPTVIFNRALMSRKRLKYLKSQGIKIFNNPHRNVNKYTFWSRVSRNRHLLPHLPQTSIYRGPSSVKNLLSAYKTVYLKPLRKDAGRGIYRLEDRNGSFILTNNKGKVFSLKGLSQLNNIIGKQKYLVQQEVKVNINNRKIDFRVYMQKGRDKSWKCTAIETKVAKAGSVITNSSNRIKIMPGLQAFKDIFQLNQKQTEHLTEKITRVCTKALRQFEKAGHRLGDVAFDIIIDKDLKIWLLEMQVPYAAERKAYRKNDERQVLSVILPAPFEYAKSLSGF</sequence>
<reference evidence="1 2" key="1">
    <citation type="submission" date="2018-10" db="EMBL/GenBank/DDBJ databases">
        <title>Bacillus Keqinensis sp. nov., a moderately halophilic bacterium isolated from a saline-alkaline lake.</title>
        <authorList>
            <person name="Wang H."/>
        </authorList>
    </citation>
    <scope>NUCLEOTIDE SEQUENCE [LARGE SCALE GENOMIC DNA]</scope>
    <source>
        <strain evidence="1 2">KQ-3</strain>
    </source>
</reference>
<evidence type="ECO:0000313" key="2">
    <source>
        <dbReference type="Proteomes" id="UP000278746"/>
    </source>
</evidence>
<comment type="caution">
    <text evidence="1">The sequence shown here is derived from an EMBL/GenBank/DDBJ whole genome shotgun (WGS) entry which is preliminary data.</text>
</comment>
<proteinExistence type="predicted"/>
<protein>
    <recommendedName>
        <fullName evidence="3">YheC/D like ATP-grasp</fullName>
    </recommendedName>
</protein>
<accession>A0A3M7TNL9</accession>
<dbReference type="AlphaFoldDB" id="A0A3M7TNL9"/>
<gene>
    <name evidence="1" type="ORF">EBO34_15995</name>
</gene>
<dbReference type="EMBL" id="RHIB01000003">
    <property type="protein sequence ID" value="RNA66716.1"/>
    <property type="molecule type" value="Genomic_DNA"/>
</dbReference>
<dbReference type="SUPFAM" id="SSF56059">
    <property type="entry name" value="Glutathione synthetase ATP-binding domain-like"/>
    <property type="match status" value="1"/>
</dbReference>
<dbReference type="InterPro" id="IPR026838">
    <property type="entry name" value="YheC/D"/>
</dbReference>